<sequence length="83" mass="9152">MPRVVVDVMPKPEILDPQGKAVLGALPRLGFQGVTDVRQGKRFELEFDGDVDDAVLAEVEKMAETLLSNPVIENYVVRVEETA</sequence>
<comment type="function">
    <text evidence="6">Part of the phosphoribosylformylglycinamidine synthase complex involved in the purines biosynthetic pathway. Catalyzes the ATP-dependent conversion of formylglycinamide ribonucleotide (FGAR) and glutamine to yield formylglycinamidine ribonucleotide (FGAM) and glutamate. The FGAM synthase complex is composed of three subunits. PurQ produces an ammonia molecule by converting glutamine to glutamate. PurL transfers the ammonia molecule to FGAR to form FGAM in an ATP-dependent manner. PurS interacts with PurQ and PurL and is thought to assist in the transfer of the ammonia molecule from PurQ to PurL.</text>
</comment>
<keyword evidence="1 6" id="KW-0963">Cytoplasm</keyword>
<dbReference type="InterPro" id="IPR003850">
    <property type="entry name" value="PurS"/>
</dbReference>
<reference evidence="7 8" key="1">
    <citation type="submission" date="2020-08" db="EMBL/GenBank/DDBJ databases">
        <title>Sequencing the genomes of 1000 actinobacteria strains.</title>
        <authorList>
            <person name="Klenk H.-P."/>
        </authorList>
    </citation>
    <scope>NUCLEOTIDE SEQUENCE [LARGE SCALE GENOMIC DNA]</scope>
    <source>
        <strain evidence="7 8">DSM 105498</strain>
    </source>
</reference>
<organism evidence="7 8">
    <name type="scientific">Nocardioides soli</name>
    <dbReference type="NCBI Taxonomy" id="1036020"/>
    <lineage>
        <taxon>Bacteria</taxon>
        <taxon>Bacillati</taxon>
        <taxon>Actinomycetota</taxon>
        <taxon>Actinomycetes</taxon>
        <taxon>Propionibacteriales</taxon>
        <taxon>Nocardioidaceae</taxon>
        <taxon>Nocardioides</taxon>
    </lineage>
</organism>
<dbReference type="Pfam" id="PF02700">
    <property type="entry name" value="PurS"/>
    <property type="match status" value="1"/>
</dbReference>
<dbReference type="PANTHER" id="PTHR34696:SF1">
    <property type="entry name" value="PHOSPHORIBOSYLFORMYLGLYCINAMIDINE SYNTHASE SUBUNIT PURS"/>
    <property type="match status" value="1"/>
</dbReference>
<dbReference type="AlphaFoldDB" id="A0A7W4W0N4"/>
<keyword evidence="2 6" id="KW-0436">Ligase</keyword>
<dbReference type="EC" id="6.3.5.3" evidence="6"/>
<evidence type="ECO:0000256" key="5">
    <source>
        <dbReference type="ARBA" id="ARBA00022840"/>
    </source>
</evidence>
<dbReference type="EMBL" id="JACHWR010000005">
    <property type="protein sequence ID" value="MBB3045277.1"/>
    <property type="molecule type" value="Genomic_DNA"/>
</dbReference>
<evidence type="ECO:0000256" key="6">
    <source>
        <dbReference type="HAMAP-Rule" id="MF_01926"/>
    </source>
</evidence>
<comment type="subcellular location">
    <subcellularLocation>
        <location evidence="6">Cytoplasm</location>
    </subcellularLocation>
</comment>
<dbReference type="PANTHER" id="PTHR34696">
    <property type="entry name" value="PHOSPHORIBOSYLFORMYLGLYCINAMIDINE SYNTHASE SUBUNIT PURS"/>
    <property type="match status" value="1"/>
</dbReference>
<dbReference type="GO" id="GO:0005524">
    <property type="term" value="F:ATP binding"/>
    <property type="evidence" value="ECO:0007669"/>
    <property type="project" value="UniProtKB-UniRule"/>
</dbReference>
<dbReference type="Proteomes" id="UP000589626">
    <property type="component" value="Unassembled WGS sequence"/>
</dbReference>
<dbReference type="UniPathway" id="UPA00074">
    <property type="reaction ID" value="UER00128"/>
</dbReference>
<evidence type="ECO:0000256" key="1">
    <source>
        <dbReference type="ARBA" id="ARBA00022490"/>
    </source>
</evidence>
<accession>A0A7W4W0N4</accession>
<evidence type="ECO:0000256" key="3">
    <source>
        <dbReference type="ARBA" id="ARBA00022741"/>
    </source>
</evidence>
<dbReference type="GO" id="GO:0005737">
    <property type="term" value="C:cytoplasm"/>
    <property type="evidence" value="ECO:0007669"/>
    <property type="project" value="UniProtKB-SubCell"/>
</dbReference>
<comment type="catalytic activity">
    <reaction evidence="6">
        <text>N(2)-formyl-N(1)-(5-phospho-beta-D-ribosyl)glycinamide + L-glutamine + ATP + H2O = 2-formamido-N(1)-(5-O-phospho-beta-D-ribosyl)acetamidine + L-glutamate + ADP + phosphate + H(+)</text>
        <dbReference type="Rhea" id="RHEA:17129"/>
        <dbReference type="ChEBI" id="CHEBI:15377"/>
        <dbReference type="ChEBI" id="CHEBI:15378"/>
        <dbReference type="ChEBI" id="CHEBI:29985"/>
        <dbReference type="ChEBI" id="CHEBI:30616"/>
        <dbReference type="ChEBI" id="CHEBI:43474"/>
        <dbReference type="ChEBI" id="CHEBI:58359"/>
        <dbReference type="ChEBI" id="CHEBI:147286"/>
        <dbReference type="ChEBI" id="CHEBI:147287"/>
        <dbReference type="ChEBI" id="CHEBI:456216"/>
        <dbReference type="EC" id="6.3.5.3"/>
    </reaction>
</comment>
<name>A0A7W4W0N4_9ACTN</name>
<comment type="subunit">
    <text evidence="6">Part of the FGAM synthase complex composed of 1 PurL, 1 PurQ and 2 PurS subunits.</text>
</comment>
<keyword evidence="3 6" id="KW-0547">Nucleotide-binding</keyword>
<evidence type="ECO:0000313" key="8">
    <source>
        <dbReference type="Proteomes" id="UP000589626"/>
    </source>
</evidence>
<dbReference type="GO" id="GO:0004642">
    <property type="term" value="F:phosphoribosylformylglycinamidine synthase activity"/>
    <property type="evidence" value="ECO:0007669"/>
    <property type="project" value="UniProtKB-UniRule"/>
</dbReference>
<dbReference type="HAMAP" id="MF_01926">
    <property type="entry name" value="PurS"/>
    <property type="match status" value="1"/>
</dbReference>
<keyword evidence="8" id="KW-1185">Reference proteome</keyword>
<comment type="similarity">
    <text evidence="6">Belongs to the PurS family.</text>
</comment>
<dbReference type="NCBIfam" id="TIGR00302">
    <property type="entry name" value="phosphoribosylformylglycinamidine synthase subunit PurS"/>
    <property type="match status" value="1"/>
</dbReference>
<comment type="pathway">
    <text evidence="6">Purine metabolism; IMP biosynthesis via de novo pathway; 5-amino-1-(5-phospho-D-ribosyl)imidazole from N(2)-formyl-N(1)-(5-phospho-D-ribosyl)glycinamide: step 1/2.</text>
</comment>
<keyword evidence="5 6" id="KW-0067">ATP-binding</keyword>
<dbReference type="Gene3D" id="3.30.1280.10">
    <property type="entry name" value="Phosphoribosylformylglycinamidine synthase subunit PurS"/>
    <property type="match status" value="1"/>
</dbReference>
<proteinExistence type="inferred from homology"/>
<protein>
    <recommendedName>
        <fullName evidence="6">Phosphoribosylformylglycinamidine synthase subunit PurS</fullName>
        <shortName evidence="6">FGAM synthase</shortName>
        <ecNumber evidence="6">6.3.5.3</ecNumber>
    </recommendedName>
    <alternativeName>
        <fullName evidence="6">Formylglycinamide ribonucleotide amidotransferase subunit III</fullName>
        <shortName evidence="6">FGAR amidotransferase III</shortName>
        <shortName evidence="6">FGAR-AT III</shortName>
    </alternativeName>
    <alternativeName>
        <fullName evidence="6">Phosphoribosylformylglycinamidine synthase subunit III</fullName>
    </alternativeName>
</protein>
<keyword evidence="4 6" id="KW-0658">Purine biosynthesis</keyword>
<dbReference type="InterPro" id="IPR036604">
    <property type="entry name" value="PurS-like_sf"/>
</dbReference>
<evidence type="ECO:0000256" key="4">
    <source>
        <dbReference type="ARBA" id="ARBA00022755"/>
    </source>
</evidence>
<dbReference type="RefSeq" id="WP_183595263.1">
    <property type="nucleotide sequence ID" value="NZ_JACHWR010000005.1"/>
</dbReference>
<dbReference type="SUPFAM" id="SSF82697">
    <property type="entry name" value="PurS-like"/>
    <property type="match status" value="1"/>
</dbReference>
<evidence type="ECO:0000256" key="2">
    <source>
        <dbReference type="ARBA" id="ARBA00022598"/>
    </source>
</evidence>
<dbReference type="NCBIfam" id="NF004630">
    <property type="entry name" value="PRK05974.1"/>
    <property type="match status" value="1"/>
</dbReference>
<gene>
    <name evidence="6" type="primary">purS</name>
    <name evidence="7" type="ORF">FHU40_005130</name>
</gene>
<comment type="caution">
    <text evidence="7">The sequence shown here is derived from an EMBL/GenBank/DDBJ whole genome shotgun (WGS) entry which is preliminary data.</text>
</comment>
<dbReference type="GO" id="GO:0006189">
    <property type="term" value="P:'de novo' IMP biosynthetic process"/>
    <property type="evidence" value="ECO:0007669"/>
    <property type="project" value="UniProtKB-UniRule"/>
</dbReference>
<evidence type="ECO:0000313" key="7">
    <source>
        <dbReference type="EMBL" id="MBB3045277.1"/>
    </source>
</evidence>